<evidence type="ECO:0000313" key="1">
    <source>
        <dbReference type="EMBL" id="PIO44132.1"/>
    </source>
</evidence>
<accession>A0A2N9VXB4</accession>
<evidence type="ECO:0000313" key="2">
    <source>
        <dbReference type="Proteomes" id="UP000232163"/>
    </source>
</evidence>
<evidence type="ECO:0008006" key="3">
    <source>
        <dbReference type="Google" id="ProtNLM"/>
    </source>
</evidence>
<gene>
    <name evidence="1" type="ORF">B5P45_15335</name>
</gene>
<sequence>MHIVLAILGILGGGLFWWYRLKVLGDAASDAIDSAGRVRGYFRRRKIRLQAEHSPLTAIEDPVLAAATVIFAIIAEDILITEGHFDAVRSVLIDISNPRKADEAMIYAKWAFIQIGDTPTVIEKTSPFLRQRLNDLEKNELIDMVGVAAAAVPVSHHYGQRVRKLKQRLGLQVD</sequence>
<dbReference type="AlphaFoldDB" id="A0A2N9VXB4"/>
<keyword evidence="2" id="KW-1185">Reference proteome</keyword>
<name>A0A2N9VXB4_9HYPH</name>
<dbReference type="OrthoDB" id="9807358at2"/>
<reference evidence="1 2" key="1">
    <citation type="journal article" date="2017" name="Int J Environ Stud">
        <title>Does the Miocene-Pliocene relict legume Oxytropis triphylla form nitrogen-fixing nodules with a combination of bacterial strains?</title>
        <authorList>
            <person name="Safronova V."/>
            <person name="Belimov A."/>
            <person name="Sazanova A."/>
            <person name="Kuznetsova I."/>
            <person name="Popova J."/>
            <person name="Andronov E."/>
            <person name="Verkhozina A."/>
            <person name="Tikhonovich I."/>
        </authorList>
    </citation>
    <scope>NUCLEOTIDE SEQUENCE [LARGE SCALE GENOMIC DNA]</scope>
    <source>
        <strain evidence="1 2">Tri-38</strain>
    </source>
</reference>
<organism evidence="1 2">
    <name type="scientific">Phyllobacterium zundukense</name>
    <dbReference type="NCBI Taxonomy" id="1867719"/>
    <lineage>
        <taxon>Bacteria</taxon>
        <taxon>Pseudomonadati</taxon>
        <taxon>Pseudomonadota</taxon>
        <taxon>Alphaproteobacteria</taxon>
        <taxon>Hyphomicrobiales</taxon>
        <taxon>Phyllobacteriaceae</taxon>
        <taxon>Phyllobacterium</taxon>
    </lineage>
</organism>
<dbReference type="KEGG" id="pht:BLM14_19340"/>
<comment type="caution">
    <text evidence="1">The sequence shown here is derived from an EMBL/GenBank/DDBJ whole genome shotgun (WGS) entry which is preliminary data.</text>
</comment>
<dbReference type="Proteomes" id="UP000232163">
    <property type="component" value="Unassembled WGS sequence"/>
</dbReference>
<proteinExistence type="predicted"/>
<dbReference type="RefSeq" id="WP_100001544.1">
    <property type="nucleotide sequence ID" value="NZ_CP017940.1"/>
</dbReference>
<protein>
    <recommendedName>
        <fullName evidence="3">Co-chaperone DjlA N-terminal domain-containing protein</fullName>
    </recommendedName>
</protein>
<dbReference type="EMBL" id="MZMT01000035">
    <property type="protein sequence ID" value="PIO44132.1"/>
    <property type="molecule type" value="Genomic_DNA"/>
</dbReference>